<proteinExistence type="predicted"/>
<comment type="caution">
    <text evidence="1">The sequence shown here is derived from an EMBL/GenBank/DDBJ whole genome shotgun (WGS) entry which is preliminary data.</text>
</comment>
<organism evidence="1 2">
    <name type="scientific">Microvirga aerophila</name>
    <dbReference type="NCBI Taxonomy" id="670291"/>
    <lineage>
        <taxon>Bacteria</taxon>
        <taxon>Pseudomonadati</taxon>
        <taxon>Pseudomonadota</taxon>
        <taxon>Alphaproteobacteria</taxon>
        <taxon>Hyphomicrobiales</taxon>
        <taxon>Methylobacteriaceae</taxon>
        <taxon>Microvirga</taxon>
    </lineage>
</organism>
<evidence type="ECO:0000313" key="2">
    <source>
        <dbReference type="Proteomes" id="UP000321085"/>
    </source>
</evidence>
<dbReference type="AlphaFoldDB" id="A0A512C2M2"/>
<protein>
    <submittedName>
        <fullName evidence="1">Uncharacterized protein</fullName>
    </submittedName>
</protein>
<gene>
    <name evidence="1" type="ORF">MAE02_61560</name>
</gene>
<name>A0A512C2M2_9HYPH</name>
<reference evidence="1 2" key="1">
    <citation type="submission" date="2019-07" db="EMBL/GenBank/DDBJ databases">
        <title>Whole genome shotgun sequence of Microvirga aerophila NBRC 106136.</title>
        <authorList>
            <person name="Hosoyama A."/>
            <person name="Uohara A."/>
            <person name="Ohji S."/>
            <person name="Ichikawa N."/>
        </authorList>
    </citation>
    <scope>NUCLEOTIDE SEQUENCE [LARGE SCALE GENOMIC DNA]</scope>
    <source>
        <strain evidence="1 2">NBRC 106136</strain>
    </source>
</reference>
<accession>A0A512C2M2</accession>
<evidence type="ECO:0000313" key="1">
    <source>
        <dbReference type="EMBL" id="GEO18460.1"/>
    </source>
</evidence>
<dbReference type="Proteomes" id="UP000321085">
    <property type="component" value="Unassembled WGS sequence"/>
</dbReference>
<sequence length="140" mass="15346">MRRGRRRCHLTRMKAYAPTVAQRKMGSLFNSSLMPVRGDNGDSCSSSTGSLVQQGIAEIRFSGARGIQTAHKKLRLTLSHWKITPSQSVTVVTEGGGDNGDKINSVTLRRGFRRELSPNGLPIRALWARTRGSCAYDAEA</sequence>
<dbReference type="EMBL" id="BJYU01000196">
    <property type="protein sequence ID" value="GEO18460.1"/>
    <property type="molecule type" value="Genomic_DNA"/>
</dbReference>
<keyword evidence="2" id="KW-1185">Reference proteome</keyword>